<dbReference type="InterPro" id="IPR009057">
    <property type="entry name" value="Homeodomain-like_sf"/>
</dbReference>
<dbReference type="PANTHER" id="PTHR30055">
    <property type="entry name" value="HTH-TYPE TRANSCRIPTIONAL REGULATOR RUTR"/>
    <property type="match status" value="1"/>
</dbReference>
<keyword evidence="7" id="KW-1185">Reference proteome</keyword>
<evidence type="ECO:0000313" key="7">
    <source>
        <dbReference type="Proteomes" id="UP000625527"/>
    </source>
</evidence>
<dbReference type="Gene3D" id="1.10.357.10">
    <property type="entry name" value="Tetracycline Repressor, domain 2"/>
    <property type="match status" value="1"/>
</dbReference>
<dbReference type="Pfam" id="PF02909">
    <property type="entry name" value="TetR_C_1"/>
    <property type="match status" value="1"/>
</dbReference>
<dbReference type="InterPro" id="IPR001647">
    <property type="entry name" value="HTH_TetR"/>
</dbReference>
<keyword evidence="2 4" id="KW-0238">DNA-binding</keyword>
<proteinExistence type="predicted"/>
<sequence>MVTETQHRRRPLNRGRVQAAAVQVADRDGLKGITMRSVADLLGVEAMALYRHVSGKNDLLDSLVEVVIGEINTACDALPAPEDPADWRTNLRRRILTARSTLLVHRWAPALISTHGTMGPELMRYFDEFGATLAAGGFSLDTIHHALHAFGPRALGFAPELFELEAPAVTETDLDEQAALADMAALAEEMPFLARMAQHLSHEASTTLGWCDDQAEFEFGLDVMLDGLEKRLNS</sequence>
<dbReference type="SUPFAM" id="SSF46689">
    <property type="entry name" value="Homeodomain-like"/>
    <property type="match status" value="1"/>
</dbReference>
<evidence type="ECO:0000256" key="1">
    <source>
        <dbReference type="ARBA" id="ARBA00023015"/>
    </source>
</evidence>
<evidence type="ECO:0000256" key="4">
    <source>
        <dbReference type="PROSITE-ProRule" id="PRU00335"/>
    </source>
</evidence>
<evidence type="ECO:0000256" key="3">
    <source>
        <dbReference type="ARBA" id="ARBA00023163"/>
    </source>
</evidence>
<organism evidence="6 7">
    <name type="scientific">Myceligenerans pegani</name>
    <dbReference type="NCBI Taxonomy" id="2776917"/>
    <lineage>
        <taxon>Bacteria</taxon>
        <taxon>Bacillati</taxon>
        <taxon>Actinomycetota</taxon>
        <taxon>Actinomycetes</taxon>
        <taxon>Micrococcales</taxon>
        <taxon>Promicromonosporaceae</taxon>
        <taxon>Myceligenerans</taxon>
    </lineage>
</organism>
<dbReference type="Gene3D" id="1.10.10.60">
    <property type="entry name" value="Homeodomain-like"/>
    <property type="match status" value="1"/>
</dbReference>
<evidence type="ECO:0000313" key="6">
    <source>
        <dbReference type="EMBL" id="MBE1875645.1"/>
    </source>
</evidence>
<dbReference type="Proteomes" id="UP000625527">
    <property type="component" value="Unassembled WGS sequence"/>
</dbReference>
<accession>A0ABR9MW73</accession>
<reference evidence="6 7" key="1">
    <citation type="submission" date="2020-10" db="EMBL/GenBank/DDBJ databases">
        <title>Myceligenerans pegani sp. nov., an endophytic actinomycete isolated from Peganum harmala L. in Xinjiang, China.</title>
        <authorList>
            <person name="Xin L."/>
        </authorList>
    </citation>
    <scope>NUCLEOTIDE SEQUENCE [LARGE SCALE GENOMIC DNA]</scope>
    <source>
        <strain evidence="6 7">TRM65318</strain>
    </source>
</reference>
<dbReference type="InterPro" id="IPR004111">
    <property type="entry name" value="Repressor_TetR_C"/>
</dbReference>
<dbReference type="PANTHER" id="PTHR30055:SF151">
    <property type="entry name" value="TRANSCRIPTIONAL REGULATORY PROTEIN"/>
    <property type="match status" value="1"/>
</dbReference>
<dbReference type="InterPro" id="IPR050109">
    <property type="entry name" value="HTH-type_TetR-like_transc_reg"/>
</dbReference>
<keyword evidence="1" id="KW-0805">Transcription regulation</keyword>
<dbReference type="PROSITE" id="PS50977">
    <property type="entry name" value="HTH_TETR_2"/>
    <property type="match status" value="1"/>
</dbReference>
<feature type="domain" description="HTH tetR-type" evidence="5">
    <location>
        <begin position="11"/>
        <end position="71"/>
    </location>
</feature>
<name>A0ABR9MW73_9MICO</name>
<dbReference type="EMBL" id="JADAQT010000067">
    <property type="protein sequence ID" value="MBE1875645.1"/>
    <property type="molecule type" value="Genomic_DNA"/>
</dbReference>
<dbReference type="InterPro" id="IPR036271">
    <property type="entry name" value="Tet_transcr_reg_TetR-rel_C_sf"/>
</dbReference>
<comment type="caution">
    <text evidence="6">The sequence shown here is derived from an EMBL/GenBank/DDBJ whole genome shotgun (WGS) entry which is preliminary data.</text>
</comment>
<evidence type="ECO:0000256" key="2">
    <source>
        <dbReference type="ARBA" id="ARBA00023125"/>
    </source>
</evidence>
<dbReference type="Pfam" id="PF00440">
    <property type="entry name" value="TetR_N"/>
    <property type="match status" value="1"/>
</dbReference>
<gene>
    <name evidence="6" type="ORF">IHE71_07975</name>
</gene>
<evidence type="ECO:0000259" key="5">
    <source>
        <dbReference type="PROSITE" id="PS50977"/>
    </source>
</evidence>
<keyword evidence="3" id="KW-0804">Transcription</keyword>
<feature type="DNA-binding region" description="H-T-H motif" evidence="4">
    <location>
        <begin position="34"/>
        <end position="53"/>
    </location>
</feature>
<protein>
    <submittedName>
        <fullName evidence="6">TetR/AcrR family transcriptional regulator C-terminal domain-containing protein</fullName>
    </submittedName>
</protein>
<dbReference type="SUPFAM" id="SSF48498">
    <property type="entry name" value="Tetracyclin repressor-like, C-terminal domain"/>
    <property type="match status" value="1"/>
</dbReference>